<evidence type="ECO:0000256" key="3">
    <source>
        <dbReference type="ARBA" id="ARBA00021602"/>
    </source>
</evidence>
<feature type="non-terminal residue" evidence="9">
    <location>
        <position position="1"/>
    </location>
</feature>
<name>C5LWA2_PERM5</name>
<dbReference type="GO" id="GO:0003356">
    <property type="term" value="P:regulation of cilium beat frequency"/>
    <property type="evidence" value="ECO:0007669"/>
    <property type="project" value="TreeGrafter"/>
</dbReference>
<dbReference type="GO" id="GO:0005930">
    <property type="term" value="C:axoneme"/>
    <property type="evidence" value="ECO:0007669"/>
    <property type="project" value="UniProtKB-SubCell"/>
</dbReference>
<dbReference type="GO" id="GO:0030030">
    <property type="term" value="P:cell projection organization"/>
    <property type="evidence" value="ECO:0007669"/>
    <property type="project" value="UniProtKB-KW"/>
</dbReference>
<comment type="subcellular location">
    <subcellularLocation>
        <location evidence="1">Cytoplasm</location>
        <location evidence="1">Cytoskeleton</location>
        <location evidence="1">Cilium axoneme</location>
    </subcellularLocation>
</comment>
<dbReference type="PANTHER" id="PTHR21442">
    <property type="entry name" value="CILIA- AND FLAGELLA-ASSOCIATED PROTEIN 206"/>
    <property type="match status" value="1"/>
</dbReference>
<keyword evidence="4" id="KW-0963">Cytoplasm</keyword>
<keyword evidence="7" id="KW-0206">Cytoskeleton</keyword>
<proteinExistence type="inferred from homology"/>
<evidence type="ECO:0000256" key="2">
    <source>
        <dbReference type="ARBA" id="ARBA00010500"/>
    </source>
</evidence>
<dbReference type="GO" id="GO:0036064">
    <property type="term" value="C:ciliary basal body"/>
    <property type="evidence" value="ECO:0007669"/>
    <property type="project" value="TreeGrafter"/>
</dbReference>
<dbReference type="InterPro" id="IPR021897">
    <property type="entry name" value="FAP206"/>
</dbReference>
<reference evidence="9 10" key="1">
    <citation type="submission" date="2008-07" db="EMBL/GenBank/DDBJ databases">
        <authorList>
            <person name="El-Sayed N."/>
            <person name="Caler E."/>
            <person name="Inman J."/>
            <person name="Amedeo P."/>
            <person name="Hass B."/>
            <person name="Wortman J."/>
        </authorList>
    </citation>
    <scope>NUCLEOTIDE SEQUENCE [LARGE SCALE GENOMIC DNA]</scope>
    <source>
        <strain evidence="10">ATCC 50983 / TXsc</strain>
    </source>
</reference>
<keyword evidence="6" id="KW-0969">Cilium</keyword>
<keyword evidence="10" id="KW-1185">Reference proteome</keyword>
<evidence type="ECO:0000313" key="9">
    <source>
        <dbReference type="EMBL" id="EEQ98990.1"/>
    </source>
</evidence>
<accession>C5LWA2</accession>
<gene>
    <name evidence="9" type="ORF">Pmar_PMAR001662</name>
</gene>
<protein>
    <recommendedName>
        <fullName evidence="3">Cilia- and flagella-associated protein 206</fullName>
    </recommendedName>
</protein>
<comment type="similarity">
    <text evidence="2">Belongs to the CFAP206 family.</text>
</comment>
<evidence type="ECO:0000256" key="6">
    <source>
        <dbReference type="ARBA" id="ARBA00023069"/>
    </source>
</evidence>
<evidence type="ECO:0000256" key="8">
    <source>
        <dbReference type="ARBA" id="ARBA00023273"/>
    </source>
</evidence>
<dbReference type="Proteomes" id="UP000007800">
    <property type="component" value="Unassembled WGS sequence"/>
</dbReference>
<sequence length="560" mass="63577">ALAVDFIAPLKDVLLWRKVVDFALNHPGLLLQLIHAVEYHIEKDGIDTVPVEARPAQILRRVPRDFLGWHELAGDVVLSLSRCELEVGPALHSVMPRTSTQSFCSLGDNEKVCHIRELISLVHGIRLYHSVSADWPGAGLNTKEVLGDPDKRRRADDLDDALQEINSRCSRLKEYIDYLVVVSLKEEAGEGLAKGTDDICYLRQCVLYLRSAGDDIERAIERLYKSRSHFAECARMIGAGMGNRTVILKAEVYPCFDSLAKYYYSCRDELRFINDRIRLAHMVFEQLDAYSPETPSSFEQHSVLESWQDVCPWWSKEDEDTPVEAKDESTTEGNMILLEPGSFGKYQEVGLKYQGYCPIAIADGRGLLVPGDPQHGLVLRLDGGAASLVAFSSPGAVRRFMADHSKYEEWVKAYCRLMPPLIPLLQMQAEFPHIPGALFDGEDKSDRQEGGLGRVRLDVACETELHPQQHVDKEYEWNEWRLREKLLRAVTLRQKKTRSVQTDYSSFRRDSDVQVYLPKTATTNTSHDKWTNPVVHKRYLVGMRGAKKDALKSVDIKFDM</sequence>
<evidence type="ECO:0000256" key="1">
    <source>
        <dbReference type="ARBA" id="ARBA00004430"/>
    </source>
</evidence>
<dbReference type="EMBL" id="GG686098">
    <property type="protein sequence ID" value="EEQ98990.1"/>
    <property type="molecule type" value="Genomic_DNA"/>
</dbReference>
<dbReference type="GeneID" id="9044142"/>
<dbReference type="PANTHER" id="PTHR21442:SF0">
    <property type="entry name" value="CILIA- AND FLAGELLA-ASSOCIATED PROTEIN 206"/>
    <property type="match status" value="1"/>
</dbReference>
<organism evidence="10">
    <name type="scientific">Perkinsus marinus (strain ATCC 50983 / TXsc)</name>
    <dbReference type="NCBI Taxonomy" id="423536"/>
    <lineage>
        <taxon>Eukaryota</taxon>
        <taxon>Sar</taxon>
        <taxon>Alveolata</taxon>
        <taxon>Perkinsozoa</taxon>
        <taxon>Perkinsea</taxon>
        <taxon>Perkinsida</taxon>
        <taxon>Perkinsidae</taxon>
        <taxon>Perkinsus</taxon>
    </lineage>
</organism>
<keyword evidence="5" id="KW-0970">Cilium biogenesis/degradation</keyword>
<dbReference type="InParanoid" id="C5LWA2"/>
<evidence type="ECO:0000256" key="7">
    <source>
        <dbReference type="ARBA" id="ARBA00023212"/>
    </source>
</evidence>
<dbReference type="AlphaFoldDB" id="C5LWA2"/>
<dbReference type="RefSeq" id="XP_002766273.1">
    <property type="nucleotide sequence ID" value="XM_002766227.1"/>
</dbReference>
<evidence type="ECO:0000313" key="10">
    <source>
        <dbReference type="Proteomes" id="UP000007800"/>
    </source>
</evidence>
<dbReference type="OMA" id="QLMELMC"/>
<evidence type="ECO:0000256" key="5">
    <source>
        <dbReference type="ARBA" id="ARBA00022794"/>
    </source>
</evidence>
<keyword evidence="8" id="KW-0966">Cell projection</keyword>
<dbReference type="Pfam" id="PF12018">
    <property type="entry name" value="FAP206"/>
    <property type="match status" value="1"/>
</dbReference>
<dbReference type="OrthoDB" id="10251073at2759"/>
<evidence type="ECO:0000256" key="4">
    <source>
        <dbReference type="ARBA" id="ARBA00022490"/>
    </source>
</evidence>